<evidence type="ECO:0000313" key="6">
    <source>
        <dbReference type="Proteomes" id="UP000247465"/>
    </source>
</evidence>
<name>A0A2Z4ALG0_9BACT</name>
<dbReference type="Pfam" id="PF13531">
    <property type="entry name" value="SBP_bac_11"/>
    <property type="match status" value="1"/>
</dbReference>
<dbReference type="KEGG" id="mtar:DF168_00954"/>
<keyword evidence="2 4" id="KW-0479">Metal-binding</keyword>
<accession>A0A2Z4ALG0</accession>
<dbReference type="AlphaFoldDB" id="A0A2Z4ALG0"/>
<comment type="similarity">
    <text evidence="1">Belongs to the bacterial solute-binding protein ModA family.</text>
</comment>
<evidence type="ECO:0000256" key="4">
    <source>
        <dbReference type="PIRSR" id="PIRSR004846-1"/>
    </source>
</evidence>
<dbReference type="Proteomes" id="UP000247465">
    <property type="component" value="Chromosome"/>
</dbReference>
<feature type="binding site" evidence="4">
    <location>
        <position position="227"/>
    </location>
    <ligand>
        <name>molybdate</name>
        <dbReference type="ChEBI" id="CHEBI:36264"/>
    </ligand>
</feature>
<protein>
    <submittedName>
        <fullName evidence="5">Molybdate-binding protein ModA</fullName>
    </submittedName>
</protein>
<evidence type="ECO:0000256" key="2">
    <source>
        <dbReference type="ARBA" id="ARBA00022723"/>
    </source>
</evidence>
<reference evidence="5 6" key="1">
    <citation type="submission" date="2018-06" db="EMBL/GenBank/DDBJ databases">
        <title>Draft Genome Sequence of a Novel Marine Bacterium Related to the Verrucomicrobia.</title>
        <authorList>
            <person name="Vosseberg J."/>
            <person name="Martijn J."/>
            <person name="Ettema T.J.G."/>
        </authorList>
    </citation>
    <scope>NUCLEOTIDE SEQUENCE [LARGE SCALE GENOMIC DNA]</scope>
    <source>
        <strain evidence="5">TARA_B100001123</strain>
    </source>
</reference>
<feature type="binding site" evidence="4">
    <location>
        <position position="177"/>
    </location>
    <ligand>
        <name>molybdate</name>
        <dbReference type="ChEBI" id="CHEBI:36264"/>
    </ligand>
</feature>
<dbReference type="InterPro" id="IPR005950">
    <property type="entry name" value="ModA"/>
</dbReference>
<dbReference type="Gene3D" id="3.40.190.10">
    <property type="entry name" value="Periplasmic binding protein-like II"/>
    <property type="match status" value="2"/>
</dbReference>
<dbReference type="PANTHER" id="PTHR30632">
    <property type="entry name" value="MOLYBDATE-BINDING PERIPLASMIC PROTEIN"/>
    <property type="match status" value="1"/>
</dbReference>
<dbReference type="GO" id="GO:0030973">
    <property type="term" value="F:molybdate ion binding"/>
    <property type="evidence" value="ECO:0007669"/>
    <property type="project" value="TreeGrafter"/>
</dbReference>
<dbReference type="NCBIfam" id="TIGR01256">
    <property type="entry name" value="modA"/>
    <property type="match status" value="1"/>
</dbReference>
<evidence type="ECO:0000313" key="5">
    <source>
        <dbReference type="EMBL" id="AWT59760.1"/>
    </source>
</evidence>
<dbReference type="EMBL" id="CP029803">
    <property type="protein sequence ID" value="AWT59760.1"/>
    <property type="molecule type" value="Genomic_DNA"/>
</dbReference>
<gene>
    <name evidence="5" type="primary">modA</name>
    <name evidence="5" type="ORF">DF168_00954</name>
</gene>
<proteinExistence type="inferred from homology"/>
<dbReference type="SUPFAM" id="SSF53850">
    <property type="entry name" value="Periplasmic binding protein-like II"/>
    <property type="match status" value="1"/>
</dbReference>
<organism evidence="5 6">
    <name type="scientific">Candidatus Moanibacter tarae</name>
    <dbReference type="NCBI Taxonomy" id="2200854"/>
    <lineage>
        <taxon>Bacteria</taxon>
        <taxon>Pseudomonadati</taxon>
        <taxon>Verrucomicrobiota</taxon>
        <taxon>Opitutia</taxon>
        <taxon>Puniceicoccales</taxon>
        <taxon>Puniceicoccales incertae sedis</taxon>
        <taxon>Candidatus Moanibacter</taxon>
    </lineage>
</organism>
<dbReference type="GO" id="GO:0015689">
    <property type="term" value="P:molybdate ion transport"/>
    <property type="evidence" value="ECO:0007669"/>
    <property type="project" value="InterPro"/>
</dbReference>
<feature type="binding site" evidence="4">
    <location>
        <position position="209"/>
    </location>
    <ligand>
        <name>molybdate</name>
        <dbReference type="ChEBI" id="CHEBI:36264"/>
    </ligand>
</feature>
<dbReference type="PIRSF" id="PIRSF004846">
    <property type="entry name" value="ModA"/>
    <property type="match status" value="1"/>
</dbReference>
<feature type="binding site" evidence="4">
    <location>
        <position position="95"/>
    </location>
    <ligand>
        <name>molybdate</name>
        <dbReference type="ChEBI" id="CHEBI:36264"/>
    </ligand>
</feature>
<evidence type="ECO:0000256" key="1">
    <source>
        <dbReference type="ARBA" id="ARBA00009175"/>
    </source>
</evidence>
<feature type="binding site" evidence="4">
    <location>
        <position position="67"/>
    </location>
    <ligand>
        <name>molybdate</name>
        <dbReference type="ChEBI" id="CHEBI:36264"/>
    </ligand>
</feature>
<dbReference type="InterPro" id="IPR050682">
    <property type="entry name" value="ModA/WtpA"/>
</dbReference>
<sequence>MNPSEPSVTYRIFQHDKDRMGDDVKVTFPQWLLATTALLSLLVQGCTSSDQESSLERVDISIFAAASLRDVLLELGSQFQKEHPNLNLVFNFAGSNTLALQILAAPKADLFISADEKWMDRVTEKGKILPKSRVSLISNRLLVISNSQSNWQIANATDLCDLEFQYLSIADPEAVPAGRYAKSWLKEIGCTENSLWEVTREKVAETMDVRAALNLVKSDRSIIGIVYRSDAHVSKGIRVLHEVRPTNGPYISYSMAILASSREKEATRTLYQFLLEQNTIRVFRRYGFISKS</sequence>
<evidence type="ECO:0000256" key="3">
    <source>
        <dbReference type="ARBA" id="ARBA00022729"/>
    </source>
</evidence>
<dbReference type="PANTHER" id="PTHR30632:SF0">
    <property type="entry name" value="SULFATE-BINDING PROTEIN"/>
    <property type="match status" value="1"/>
</dbReference>
<keyword evidence="3" id="KW-0732">Signal</keyword>
<dbReference type="GO" id="GO:0046872">
    <property type="term" value="F:metal ion binding"/>
    <property type="evidence" value="ECO:0007669"/>
    <property type="project" value="UniProtKB-KW"/>
</dbReference>
<keyword evidence="4" id="KW-0500">Molybdenum</keyword>